<evidence type="ECO:0000313" key="3">
    <source>
        <dbReference type="Proteomes" id="UP000199690"/>
    </source>
</evidence>
<protein>
    <submittedName>
        <fullName evidence="1">Uncharacterized protein</fullName>
    </submittedName>
</protein>
<accession>A0A1H5UT77</accession>
<organism evidence="1 4">
    <name type="scientific">Saccharopolyspora kobensis</name>
    <dbReference type="NCBI Taxonomy" id="146035"/>
    <lineage>
        <taxon>Bacteria</taxon>
        <taxon>Bacillati</taxon>
        <taxon>Actinomycetota</taxon>
        <taxon>Actinomycetes</taxon>
        <taxon>Pseudonocardiales</taxon>
        <taxon>Pseudonocardiaceae</taxon>
        <taxon>Saccharopolyspora</taxon>
    </lineage>
</organism>
<accession>A0A1I1LI26</accession>
<gene>
    <name evidence="1" type="ORF">SAMN02982929_00613</name>
    <name evidence="2" type="ORF">SAMN05216506_1011457</name>
</gene>
<proteinExistence type="predicted"/>
<reference evidence="1" key="2">
    <citation type="submission" date="2016-10" db="EMBL/GenBank/DDBJ databases">
        <authorList>
            <person name="de Groot N.N."/>
        </authorList>
    </citation>
    <scope>NUCLEOTIDE SEQUENCE [LARGE SCALE GENOMIC DNA]</scope>
    <source>
        <strain evidence="1">ATCC 20501</strain>
    </source>
</reference>
<name>A0A1H5UT77_9PSEU</name>
<evidence type="ECO:0000313" key="2">
    <source>
        <dbReference type="EMBL" id="SFC70628.1"/>
    </source>
</evidence>
<dbReference type="EMBL" id="FNVB01000002">
    <property type="protein sequence ID" value="SEF77407.1"/>
    <property type="molecule type" value="Genomic_DNA"/>
</dbReference>
<dbReference type="EMBL" id="FOME01000001">
    <property type="protein sequence ID" value="SFC70628.1"/>
    <property type="molecule type" value="Genomic_DNA"/>
</dbReference>
<dbReference type="AlphaFoldDB" id="A0A1H5UT77"/>
<dbReference type="Proteomes" id="UP000199690">
    <property type="component" value="Unassembled WGS sequence"/>
</dbReference>
<dbReference type="Proteomes" id="UP000236729">
    <property type="component" value="Unassembled WGS sequence"/>
</dbReference>
<evidence type="ECO:0000313" key="4">
    <source>
        <dbReference type="Proteomes" id="UP000236729"/>
    </source>
</evidence>
<sequence>MYAFLLLVAALALLVFLALVICGRLLVGNQRKTLAVLRQNGLAFLCRPTLGMRSFAGYVLSIDRDAVSLWKVGLGEPVRKQTFPSHGARVAPAVVKINVARTSPGLSVISATAERVDVVIHPDPTMSYSAPANGALLDLVREKIQEHLARTAR</sequence>
<dbReference type="RefSeq" id="WP_093347487.1">
    <property type="nucleotide sequence ID" value="NZ_FNVB01000002.1"/>
</dbReference>
<reference evidence="3 4" key="1">
    <citation type="submission" date="2016-10" db="EMBL/GenBank/DDBJ databases">
        <authorList>
            <person name="Varghese N."/>
            <person name="Submissions S."/>
        </authorList>
    </citation>
    <scope>NUCLEOTIDE SEQUENCE [LARGE SCALE GENOMIC DNA]</scope>
    <source>
        <strain evidence="4">ATCC 20501</strain>
        <strain evidence="2 3">CGMCC 4.3529</strain>
    </source>
</reference>
<evidence type="ECO:0000313" key="1">
    <source>
        <dbReference type="EMBL" id="SEF77407.1"/>
    </source>
</evidence>
<keyword evidence="3" id="KW-1185">Reference proteome</keyword>